<dbReference type="PROSITE" id="PS50228">
    <property type="entry name" value="SUEL_LECTIN"/>
    <property type="match status" value="1"/>
</dbReference>
<dbReference type="GO" id="GO:0004565">
    <property type="term" value="F:beta-galactosidase activity"/>
    <property type="evidence" value="ECO:0007669"/>
    <property type="project" value="UniProtKB-EC"/>
</dbReference>
<dbReference type="Proteomes" id="UP001159364">
    <property type="component" value="Linkage Group LG09"/>
</dbReference>
<dbReference type="InterPro" id="IPR008979">
    <property type="entry name" value="Galactose-bd-like_sf"/>
</dbReference>
<dbReference type="EC" id="3.2.1.23" evidence="3 7"/>
<evidence type="ECO:0000256" key="9">
    <source>
        <dbReference type="SAM" id="SignalP"/>
    </source>
</evidence>
<dbReference type="EMBL" id="JAIWQS010000009">
    <property type="protein sequence ID" value="KAJ8754201.1"/>
    <property type="molecule type" value="Genomic_DNA"/>
</dbReference>
<evidence type="ECO:0000256" key="7">
    <source>
        <dbReference type="RuleBase" id="RU000675"/>
    </source>
</evidence>
<dbReference type="FunFam" id="3.20.20.80:FF:000006">
    <property type="entry name" value="Beta-galactosidase"/>
    <property type="match status" value="1"/>
</dbReference>
<feature type="signal peptide" evidence="9">
    <location>
        <begin position="1"/>
        <end position="23"/>
    </location>
</feature>
<dbReference type="AlphaFoldDB" id="A0AAV8SQA5"/>
<sequence>MPISIRVSLFCSIVLFFSSLCSAIEVTVDNRAVNIDGERKLILSGAIHYPRSTPAMWPSLIRKSKEGGLNAIETYVFWNAHEPQRRQYDFSGSLDLVRFIKTIHEERLYAILRIGPYVCAEWTYGGLPVWLHNIPNIKLRTDDPVYKSEMQNFTTLIVQKMKRERLFASQGGPIILAQIENEYGNVEWAYGSDGYKYVNWCANLAEGYHVDIPWIMCQQDNAPPPMISTCNGYYCDQWKNPKSNTPKMWTENWSGWFKNWGAQDPHRTAEDLAFAVARFFQLQGTVHNYYMYHGGTNFGSTAGGPYITTSYDYDAPLDEYGNLNQPKWGHLKDLHRLLISMESTLTYGSIRNINYPENRQITVYSHEGKRSCFLSNPHPSEDYTFDFEGDQYLVPAWSVSILPDCFTEAYNTAKVNAQTSVMVKNPNIMDDEQEPYSLKWSWKRENILQAMPHHSYALQSNQLLEQKAVTNGTSDYLWLVTTFLYDQNNSLWNKDPKKSHFLSVHTKGHVIHAFLNGRHVGSQAAKYSHYEFTFEKKIKLKPGINKFSFVSATVGLANYGDHYDLVEYGIKGPITLMLRDRTGTEVAAQNLTGVWNYKIGLDGEEKGLSAGNPKPWTVHSRPANTPFIWYKTTFPAPTGEDPVVVDLLGLGKGMAWVNGHNIGRYWPSYLSSEDGCDFECNYRGSYGAGKCRTNCGKPSQRWYHIPRSFLKADDNVLVVFEEMGGTPDLVKIETVSVEKVCVNGYEGHTVELACQGEKVFTDIKFASFGSPKGACGDFRKDMHCHAGNSLDVVREACLGMGKCSFKVDESAFGPLRCRVDEYRLAIEAVC</sequence>
<accession>A0AAV8SQA5</accession>
<name>A0AAV8SQA5_9ROSI</name>
<dbReference type="InterPro" id="IPR031330">
    <property type="entry name" value="Gly_Hdrlase_35_cat"/>
</dbReference>
<evidence type="ECO:0000256" key="1">
    <source>
        <dbReference type="ARBA" id="ARBA00001412"/>
    </source>
</evidence>
<dbReference type="Pfam" id="PF02140">
    <property type="entry name" value="SUEL_Lectin"/>
    <property type="match status" value="1"/>
</dbReference>
<evidence type="ECO:0000256" key="8">
    <source>
        <dbReference type="RuleBase" id="RU003679"/>
    </source>
</evidence>
<dbReference type="Pfam" id="PF17834">
    <property type="entry name" value="GHD"/>
    <property type="match status" value="1"/>
</dbReference>
<keyword evidence="4 9" id="KW-0732">Signal</keyword>
<comment type="similarity">
    <text evidence="2 8">Belongs to the glycosyl hydrolase 35 family.</text>
</comment>
<dbReference type="GO" id="GO:0005975">
    <property type="term" value="P:carbohydrate metabolic process"/>
    <property type="evidence" value="ECO:0007669"/>
    <property type="project" value="InterPro"/>
</dbReference>
<feature type="chain" id="PRO_5043687065" description="Beta-galactosidase" evidence="9">
    <location>
        <begin position="24"/>
        <end position="830"/>
    </location>
</feature>
<protein>
    <recommendedName>
        <fullName evidence="3 7">Beta-galactosidase</fullName>
        <ecNumber evidence="3 7">3.2.1.23</ecNumber>
    </recommendedName>
</protein>
<proteinExistence type="inferred from homology"/>
<dbReference type="PRINTS" id="PR00742">
    <property type="entry name" value="GLHYDRLASE35"/>
</dbReference>
<dbReference type="InterPro" id="IPR043159">
    <property type="entry name" value="Lectin_gal-bd_sf"/>
</dbReference>
<dbReference type="InterPro" id="IPR001944">
    <property type="entry name" value="Glycoside_Hdrlase_35"/>
</dbReference>
<dbReference type="CDD" id="cd22842">
    <property type="entry name" value="Gal_Rha_Lectin_BGal"/>
    <property type="match status" value="1"/>
</dbReference>
<dbReference type="PROSITE" id="PS01182">
    <property type="entry name" value="GLYCOSYL_HYDROL_F35"/>
    <property type="match status" value="1"/>
</dbReference>
<gene>
    <name evidence="11" type="ORF">K2173_002101</name>
</gene>
<evidence type="ECO:0000259" key="10">
    <source>
        <dbReference type="PROSITE" id="PS50228"/>
    </source>
</evidence>
<evidence type="ECO:0000256" key="4">
    <source>
        <dbReference type="ARBA" id="ARBA00022729"/>
    </source>
</evidence>
<keyword evidence="6 7" id="KW-0326">Glycosidase</keyword>
<evidence type="ECO:0000256" key="5">
    <source>
        <dbReference type="ARBA" id="ARBA00022801"/>
    </source>
</evidence>
<dbReference type="Gene3D" id="2.60.120.740">
    <property type="match status" value="1"/>
</dbReference>
<dbReference type="Pfam" id="PF01301">
    <property type="entry name" value="Glyco_hydro_35"/>
    <property type="match status" value="1"/>
</dbReference>
<dbReference type="InterPro" id="IPR019801">
    <property type="entry name" value="Glyco_hydro_35_CS"/>
</dbReference>
<dbReference type="Gene3D" id="3.20.20.80">
    <property type="entry name" value="Glycosidases"/>
    <property type="match status" value="1"/>
</dbReference>
<comment type="catalytic activity">
    <reaction evidence="1 7">
        <text>Hydrolysis of terminal non-reducing beta-D-galactose residues in beta-D-galactosides.</text>
        <dbReference type="EC" id="3.2.1.23"/>
    </reaction>
</comment>
<dbReference type="InterPro" id="IPR048913">
    <property type="entry name" value="BetaGal_gal-bd"/>
</dbReference>
<keyword evidence="12" id="KW-1185">Reference proteome</keyword>
<evidence type="ECO:0000313" key="11">
    <source>
        <dbReference type="EMBL" id="KAJ8754201.1"/>
    </source>
</evidence>
<evidence type="ECO:0000256" key="2">
    <source>
        <dbReference type="ARBA" id="ARBA00009809"/>
    </source>
</evidence>
<organism evidence="11 12">
    <name type="scientific">Erythroxylum novogranatense</name>
    <dbReference type="NCBI Taxonomy" id="1862640"/>
    <lineage>
        <taxon>Eukaryota</taxon>
        <taxon>Viridiplantae</taxon>
        <taxon>Streptophyta</taxon>
        <taxon>Embryophyta</taxon>
        <taxon>Tracheophyta</taxon>
        <taxon>Spermatophyta</taxon>
        <taxon>Magnoliopsida</taxon>
        <taxon>eudicotyledons</taxon>
        <taxon>Gunneridae</taxon>
        <taxon>Pentapetalae</taxon>
        <taxon>rosids</taxon>
        <taxon>fabids</taxon>
        <taxon>Malpighiales</taxon>
        <taxon>Erythroxylaceae</taxon>
        <taxon>Erythroxylum</taxon>
    </lineage>
</organism>
<dbReference type="InterPro" id="IPR000922">
    <property type="entry name" value="Lectin_gal-bd_dom"/>
</dbReference>
<reference evidence="11 12" key="1">
    <citation type="submission" date="2021-09" db="EMBL/GenBank/DDBJ databases">
        <title>Genomic insights and catalytic innovation underlie evolution of tropane alkaloids biosynthesis.</title>
        <authorList>
            <person name="Wang Y.-J."/>
            <person name="Tian T."/>
            <person name="Huang J.-P."/>
            <person name="Huang S.-X."/>
        </authorList>
    </citation>
    <scope>NUCLEOTIDE SEQUENCE [LARGE SCALE GENOMIC DNA]</scope>
    <source>
        <strain evidence="11">KIB-2018</strain>
        <tissue evidence="11">Leaf</tissue>
    </source>
</reference>
<evidence type="ECO:0000313" key="12">
    <source>
        <dbReference type="Proteomes" id="UP001159364"/>
    </source>
</evidence>
<dbReference type="InterPro" id="IPR041392">
    <property type="entry name" value="GHD"/>
</dbReference>
<dbReference type="InterPro" id="IPR017853">
    <property type="entry name" value="GH"/>
</dbReference>
<dbReference type="FunFam" id="2.60.120.260:FF:000142">
    <property type="entry name" value="Beta-galactosidase"/>
    <property type="match status" value="1"/>
</dbReference>
<evidence type="ECO:0000256" key="3">
    <source>
        <dbReference type="ARBA" id="ARBA00012756"/>
    </source>
</evidence>
<dbReference type="Gene3D" id="2.60.120.260">
    <property type="entry name" value="Galactose-binding domain-like"/>
    <property type="match status" value="2"/>
</dbReference>
<dbReference type="SUPFAM" id="SSF51445">
    <property type="entry name" value="(Trans)glycosidases"/>
    <property type="match status" value="1"/>
</dbReference>
<dbReference type="GO" id="GO:0030246">
    <property type="term" value="F:carbohydrate binding"/>
    <property type="evidence" value="ECO:0007669"/>
    <property type="project" value="InterPro"/>
</dbReference>
<dbReference type="SUPFAM" id="SSF49785">
    <property type="entry name" value="Galactose-binding domain-like"/>
    <property type="match status" value="2"/>
</dbReference>
<evidence type="ECO:0000256" key="6">
    <source>
        <dbReference type="ARBA" id="ARBA00023295"/>
    </source>
</evidence>
<feature type="domain" description="SUEL-type lectin" evidence="10">
    <location>
        <begin position="744"/>
        <end position="830"/>
    </location>
</feature>
<keyword evidence="5 7" id="KW-0378">Hydrolase</keyword>
<dbReference type="Pfam" id="PF21467">
    <property type="entry name" value="BetaGal_gal-bd"/>
    <property type="match status" value="1"/>
</dbReference>
<comment type="caution">
    <text evidence="11">The sequence shown here is derived from an EMBL/GenBank/DDBJ whole genome shotgun (WGS) entry which is preliminary data.</text>
</comment>
<dbReference type="PANTHER" id="PTHR23421">
    <property type="entry name" value="BETA-GALACTOSIDASE RELATED"/>
    <property type="match status" value="1"/>
</dbReference>